<sequence length="285" mass="31234">MIFPFRIQNKPAPTALLCLCLLASPAIHADTIPQPDAHPKIWHIGIEASPAFVPATNSYLKGNNNYGKAIHNSFSAAIRSDFSYNPDSYKGIMYKGLYQGIGLDIRTFFATILLGTPVSAYIYQGAPIVKFNKRFWLGYEWKFGAAFGWKHHVKGSNDKNSAVSTPVTAHMGIALKLHYQLSSNIQISFGAEGSHFSNGNTSWPNLGVNSIGASIGLAYTINPHNLQNNAIVTELPTTASQPKWFYDITAYGAWRKRTVTINGIPQLCPGKFGVAGLQFAPMRQL</sequence>
<dbReference type="EMBL" id="SSTG01000128">
    <property type="protein sequence ID" value="THG45577.1"/>
    <property type="molecule type" value="Genomic_DNA"/>
</dbReference>
<organism evidence="1 2">
    <name type="scientific">Muribaculum caecicola</name>
    <dbReference type="NCBI Taxonomy" id="3038144"/>
    <lineage>
        <taxon>Bacteria</taxon>
        <taxon>Pseudomonadati</taxon>
        <taxon>Bacteroidota</taxon>
        <taxon>Bacteroidia</taxon>
        <taxon>Bacteroidales</taxon>
        <taxon>Muribaculaceae</taxon>
        <taxon>Muribaculum</taxon>
    </lineage>
</organism>
<keyword evidence="2" id="KW-1185">Reference proteome</keyword>
<name>A0AC61S3U0_9BACT</name>
<dbReference type="Proteomes" id="UP000305401">
    <property type="component" value="Unassembled WGS sequence"/>
</dbReference>
<feature type="non-terminal residue" evidence="1">
    <location>
        <position position="285"/>
    </location>
</feature>
<evidence type="ECO:0000313" key="2">
    <source>
        <dbReference type="Proteomes" id="UP000305401"/>
    </source>
</evidence>
<comment type="caution">
    <text evidence="1">The sequence shown here is derived from an EMBL/GenBank/DDBJ whole genome shotgun (WGS) entry which is preliminary data.</text>
</comment>
<accession>A0AC61S3U0</accession>
<protein>
    <submittedName>
        <fullName evidence="1">Uncharacterized protein</fullName>
    </submittedName>
</protein>
<proteinExistence type="predicted"/>
<reference evidence="1" key="1">
    <citation type="submission" date="2019-04" db="EMBL/GenBank/DDBJ databases">
        <title>Microbes associate with the intestines of laboratory mice.</title>
        <authorList>
            <person name="Navarre W."/>
            <person name="Wong E."/>
            <person name="Huang K.C."/>
            <person name="Tropini C."/>
            <person name="Ng K."/>
            <person name="Yu B."/>
        </authorList>
    </citation>
    <scope>NUCLEOTIDE SEQUENCE</scope>
    <source>
        <strain evidence="1">NM86_A22</strain>
    </source>
</reference>
<gene>
    <name evidence="1" type="ORF">E5990_08860</name>
</gene>
<evidence type="ECO:0000313" key="1">
    <source>
        <dbReference type="EMBL" id="THG45577.1"/>
    </source>
</evidence>